<reference evidence="9" key="2">
    <citation type="submission" date="2014-03" db="EMBL/GenBank/DDBJ databases">
        <title>The Genome Sequence of Puccinia striiformis f. sp. tritici PST-78.</title>
        <authorList>
            <consortium name="The Broad Institute Genome Sequencing Platform"/>
            <person name="Cuomo C."/>
            <person name="Hulbert S."/>
            <person name="Chen X."/>
            <person name="Walker B."/>
            <person name="Young S.K."/>
            <person name="Zeng Q."/>
            <person name="Gargeya S."/>
            <person name="Fitzgerald M."/>
            <person name="Haas B."/>
            <person name="Abouelleil A."/>
            <person name="Alvarado L."/>
            <person name="Arachchi H.M."/>
            <person name="Berlin A.M."/>
            <person name="Chapman S.B."/>
            <person name="Goldberg J."/>
            <person name="Griggs A."/>
            <person name="Gujja S."/>
            <person name="Hansen M."/>
            <person name="Howarth C."/>
            <person name="Imamovic A."/>
            <person name="Larimer J."/>
            <person name="McCowan C."/>
            <person name="Montmayeur A."/>
            <person name="Murphy C."/>
            <person name="Neiman D."/>
            <person name="Pearson M."/>
            <person name="Priest M."/>
            <person name="Roberts A."/>
            <person name="Saif S."/>
            <person name="Shea T."/>
            <person name="Sisk P."/>
            <person name="Sykes S."/>
            <person name="Wortman J."/>
            <person name="Nusbaum C."/>
            <person name="Birren B."/>
        </authorList>
    </citation>
    <scope>NUCLEOTIDE SEQUENCE [LARGE SCALE GENOMIC DNA]</scope>
    <source>
        <strain evidence="9">race PST-78</strain>
    </source>
</reference>
<dbReference type="Gene3D" id="3.30.160.60">
    <property type="entry name" value="Classic Zinc Finger"/>
    <property type="match status" value="2"/>
</dbReference>
<dbReference type="FunFam" id="3.30.160.60:FF:000202">
    <property type="entry name" value="Zinc finger protein 574"/>
    <property type="match status" value="1"/>
</dbReference>
<dbReference type="GO" id="GO:0005634">
    <property type="term" value="C:nucleus"/>
    <property type="evidence" value="ECO:0007669"/>
    <property type="project" value="TreeGrafter"/>
</dbReference>
<feature type="compositionally biased region" description="Polar residues" evidence="6">
    <location>
        <begin position="1"/>
        <end position="15"/>
    </location>
</feature>
<dbReference type="Pfam" id="PF00096">
    <property type="entry name" value="zf-C2H2"/>
    <property type="match status" value="2"/>
</dbReference>
<gene>
    <name evidence="8" type="ORF">PSTG_00060</name>
</gene>
<feature type="domain" description="C2H2-type" evidence="7">
    <location>
        <begin position="247"/>
        <end position="274"/>
    </location>
</feature>
<feature type="region of interest" description="Disordered" evidence="6">
    <location>
        <begin position="215"/>
        <end position="243"/>
    </location>
</feature>
<dbReference type="SMART" id="SM00355">
    <property type="entry name" value="ZnF_C2H2"/>
    <property type="match status" value="2"/>
</dbReference>
<evidence type="ECO:0000256" key="3">
    <source>
        <dbReference type="ARBA" id="ARBA00022771"/>
    </source>
</evidence>
<keyword evidence="3 5" id="KW-0863">Zinc-finger</keyword>
<keyword evidence="9" id="KW-1185">Reference proteome</keyword>
<evidence type="ECO:0000313" key="9">
    <source>
        <dbReference type="Proteomes" id="UP000054564"/>
    </source>
</evidence>
<dbReference type="GO" id="GO:0032502">
    <property type="term" value="P:developmental process"/>
    <property type="evidence" value="ECO:0007669"/>
    <property type="project" value="UniProtKB-ARBA"/>
</dbReference>
<evidence type="ECO:0000256" key="2">
    <source>
        <dbReference type="ARBA" id="ARBA00022737"/>
    </source>
</evidence>
<proteinExistence type="predicted"/>
<dbReference type="InterPro" id="IPR050331">
    <property type="entry name" value="Zinc_finger"/>
</dbReference>
<feature type="compositionally biased region" description="Low complexity" evidence="6">
    <location>
        <begin position="117"/>
        <end position="150"/>
    </location>
</feature>
<protein>
    <recommendedName>
        <fullName evidence="7">C2H2-type domain-containing protein</fullName>
    </recommendedName>
</protein>
<sequence length="303" mass="34288">MKLAMLTNQTNSSPDRNPKMGNYHYLSYRQSCPEVVVHEDGNFDRHPSRLKRVRVHEEERRSEERGRDKQLEMDSRWSNLQPGRGQAIDRSRINHQPEEMEEEEEDGEGESLGRSYSSQHSSPPQPTTPDQTQHPHYSWSSGSSGSSGWSTQTVTNEIELLSVIEKQAETYSSGPGSDTISTSVLLTPAYHHQPGSWPNYQQPSALQPPELKLPLLSISEPSPPSQHSKAQQPSPTTAPAPVQDKPFKCSLCTKSFTRNYDLTRHKSSHIDQRQHRCTKCGRSFNRRDALIRHTLVKSCGLHS</sequence>
<keyword evidence="2" id="KW-0677">Repeat</keyword>
<accession>A0A0L0W5E4</accession>
<dbReference type="AlphaFoldDB" id="A0A0L0W5E4"/>
<feature type="domain" description="C2H2-type" evidence="7">
    <location>
        <begin position="275"/>
        <end position="303"/>
    </location>
</feature>
<name>A0A0L0W5E4_9BASI</name>
<evidence type="ECO:0000256" key="4">
    <source>
        <dbReference type="ARBA" id="ARBA00022833"/>
    </source>
</evidence>
<dbReference type="InterPro" id="IPR036236">
    <property type="entry name" value="Znf_C2H2_sf"/>
</dbReference>
<dbReference type="SUPFAM" id="SSF57667">
    <property type="entry name" value="beta-beta-alpha zinc fingers"/>
    <property type="match status" value="1"/>
</dbReference>
<dbReference type="PANTHER" id="PTHR16515">
    <property type="entry name" value="PR DOMAIN ZINC FINGER PROTEIN"/>
    <property type="match status" value="1"/>
</dbReference>
<dbReference type="EMBL" id="AJIL01000002">
    <property type="protein sequence ID" value="KNF06746.1"/>
    <property type="molecule type" value="Genomic_DNA"/>
</dbReference>
<dbReference type="GO" id="GO:0008270">
    <property type="term" value="F:zinc ion binding"/>
    <property type="evidence" value="ECO:0007669"/>
    <property type="project" value="UniProtKB-KW"/>
</dbReference>
<evidence type="ECO:0000259" key="7">
    <source>
        <dbReference type="PROSITE" id="PS50157"/>
    </source>
</evidence>
<evidence type="ECO:0000256" key="1">
    <source>
        <dbReference type="ARBA" id="ARBA00022723"/>
    </source>
</evidence>
<reference evidence="8" key="1">
    <citation type="submission" date="2014-03" db="EMBL/GenBank/DDBJ databases">
        <title>Cloning and expression analysis of gamma-glutamylcysteines synthetase in perennial ryegrass.</title>
        <authorList>
            <person name="Wei S."/>
            <person name="Sun Z."/>
        </authorList>
    </citation>
    <scope>NUCLEOTIDE SEQUENCE</scope>
    <source>
        <strain evidence="8">Race PST-78</strain>
    </source>
</reference>
<dbReference type="OrthoDB" id="8922241at2759"/>
<keyword evidence="4" id="KW-0862">Zinc</keyword>
<keyword evidence="1" id="KW-0479">Metal-binding</keyword>
<feature type="compositionally biased region" description="Low complexity" evidence="6">
    <location>
        <begin position="230"/>
        <end position="241"/>
    </location>
</feature>
<evidence type="ECO:0000313" key="8">
    <source>
        <dbReference type="EMBL" id="KNF06746.1"/>
    </source>
</evidence>
<feature type="compositionally biased region" description="Acidic residues" evidence="6">
    <location>
        <begin position="99"/>
        <end position="109"/>
    </location>
</feature>
<feature type="region of interest" description="Disordered" evidence="6">
    <location>
        <begin position="1"/>
        <end position="22"/>
    </location>
</feature>
<feature type="region of interest" description="Disordered" evidence="6">
    <location>
        <begin position="39"/>
        <end position="151"/>
    </location>
</feature>
<dbReference type="STRING" id="1165861.A0A0L0W5E4"/>
<organism evidence="8 9">
    <name type="scientific">Puccinia striiformis f. sp. tritici PST-78</name>
    <dbReference type="NCBI Taxonomy" id="1165861"/>
    <lineage>
        <taxon>Eukaryota</taxon>
        <taxon>Fungi</taxon>
        <taxon>Dikarya</taxon>
        <taxon>Basidiomycota</taxon>
        <taxon>Pucciniomycotina</taxon>
        <taxon>Pucciniomycetes</taxon>
        <taxon>Pucciniales</taxon>
        <taxon>Pucciniaceae</taxon>
        <taxon>Puccinia</taxon>
    </lineage>
</organism>
<comment type="caution">
    <text evidence="8">The sequence shown here is derived from an EMBL/GenBank/DDBJ whole genome shotgun (WGS) entry which is preliminary data.</text>
</comment>
<dbReference type="PROSITE" id="PS50157">
    <property type="entry name" value="ZINC_FINGER_C2H2_2"/>
    <property type="match status" value="2"/>
</dbReference>
<feature type="compositionally biased region" description="Basic and acidic residues" evidence="6">
    <location>
        <begin position="55"/>
        <end position="75"/>
    </location>
</feature>
<dbReference type="PROSITE" id="PS00028">
    <property type="entry name" value="ZINC_FINGER_C2H2_1"/>
    <property type="match status" value="1"/>
</dbReference>
<dbReference type="InterPro" id="IPR013087">
    <property type="entry name" value="Znf_C2H2_type"/>
</dbReference>
<evidence type="ECO:0000256" key="6">
    <source>
        <dbReference type="SAM" id="MobiDB-lite"/>
    </source>
</evidence>
<evidence type="ECO:0000256" key="5">
    <source>
        <dbReference type="PROSITE-ProRule" id="PRU00042"/>
    </source>
</evidence>
<dbReference type="EMBL" id="AJIL01000002">
    <property type="protein sequence ID" value="KNF06745.1"/>
    <property type="molecule type" value="Genomic_DNA"/>
</dbReference>
<feature type="compositionally biased region" description="Basic and acidic residues" evidence="6">
    <location>
        <begin position="87"/>
        <end position="98"/>
    </location>
</feature>
<dbReference type="PANTHER" id="PTHR16515:SF58">
    <property type="entry name" value="ZINC FINGER PROTEIN 22"/>
    <property type="match status" value="1"/>
</dbReference>
<dbReference type="Proteomes" id="UP000054564">
    <property type="component" value="Unassembled WGS sequence"/>
</dbReference>
<dbReference type="GO" id="GO:0010468">
    <property type="term" value="P:regulation of gene expression"/>
    <property type="evidence" value="ECO:0007669"/>
    <property type="project" value="TreeGrafter"/>
</dbReference>